<organism evidence="16 17">
    <name type="scientific">Anser cygnoides</name>
    <name type="common">Swan goose</name>
    <dbReference type="NCBI Taxonomy" id="8845"/>
    <lineage>
        <taxon>Eukaryota</taxon>
        <taxon>Metazoa</taxon>
        <taxon>Chordata</taxon>
        <taxon>Craniata</taxon>
        <taxon>Vertebrata</taxon>
        <taxon>Euteleostomi</taxon>
        <taxon>Archelosauria</taxon>
        <taxon>Archosauria</taxon>
        <taxon>Dinosauria</taxon>
        <taxon>Saurischia</taxon>
        <taxon>Theropoda</taxon>
        <taxon>Coelurosauria</taxon>
        <taxon>Aves</taxon>
        <taxon>Neognathae</taxon>
        <taxon>Galloanserae</taxon>
        <taxon>Anseriformes</taxon>
        <taxon>Anatidae</taxon>
        <taxon>Anserinae</taxon>
        <taxon>Anser</taxon>
    </lineage>
</organism>
<feature type="compositionally biased region" description="Low complexity" evidence="14">
    <location>
        <begin position="183"/>
        <end position="198"/>
    </location>
</feature>
<evidence type="ECO:0000256" key="2">
    <source>
        <dbReference type="ARBA" id="ARBA00004496"/>
    </source>
</evidence>
<evidence type="ECO:0000256" key="14">
    <source>
        <dbReference type="SAM" id="MobiDB-lite"/>
    </source>
</evidence>
<dbReference type="Pfam" id="PF24889">
    <property type="entry name" value="CCTL2_WNK"/>
    <property type="match status" value="1"/>
</dbReference>
<feature type="compositionally biased region" description="Polar residues" evidence="14">
    <location>
        <begin position="2557"/>
        <end position="2593"/>
    </location>
</feature>
<dbReference type="Pfam" id="PF12202">
    <property type="entry name" value="OSR1_C"/>
    <property type="match status" value="1"/>
</dbReference>
<keyword evidence="17" id="KW-1185">Reference proteome</keyword>
<evidence type="ECO:0000256" key="13">
    <source>
        <dbReference type="SAM" id="Coils"/>
    </source>
</evidence>
<feature type="region of interest" description="Disordered" evidence="14">
    <location>
        <begin position="1201"/>
        <end position="1308"/>
    </location>
</feature>
<feature type="compositionally biased region" description="Low complexity" evidence="14">
    <location>
        <begin position="616"/>
        <end position="636"/>
    </location>
</feature>
<dbReference type="InterPro" id="IPR011009">
    <property type="entry name" value="Kinase-like_dom_sf"/>
</dbReference>
<evidence type="ECO:0000256" key="1">
    <source>
        <dbReference type="ARBA" id="ARBA00001946"/>
    </source>
</evidence>
<feature type="compositionally biased region" description="Low complexity" evidence="14">
    <location>
        <begin position="102"/>
        <end position="124"/>
    </location>
</feature>
<keyword evidence="4" id="KW-0963">Cytoplasm</keyword>
<dbReference type="SUPFAM" id="SSF56112">
    <property type="entry name" value="Protein kinase-like (PK-like)"/>
    <property type="match status" value="1"/>
</dbReference>
<evidence type="ECO:0000256" key="5">
    <source>
        <dbReference type="ARBA" id="ARBA00022527"/>
    </source>
</evidence>
<dbReference type="InterPro" id="IPR008271">
    <property type="entry name" value="Ser/Thr_kinase_AS"/>
</dbReference>
<dbReference type="FunFam" id="1.10.510.10:FF:000006">
    <property type="entry name" value="Serine/threonine-protein kinase WNK1 isoform 2"/>
    <property type="match status" value="1"/>
</dbReference>
<feature type="region of interest" description="Disordered" evidence="14">
    <location>
        <begin position="2462"/>
        <end position="2593"/>
    </location>
</feature>
<feature type="compositionally biased region" description="Polar residues" evidence="14">
    <location>
        <begin position="2496"/>
        <end position="2517"/>
    </location>
</feature>
<feature type="compositionally biased region" description="Low complexity" evidence="14">
    <location>
        <begin position="2485"/>
        <end position="2495"/>
    </location>
</feature>
<feature type="region of interest" description="Disordered" evidence="14">
    <location>
        <begin position="2090"/>
        <end position="2135"/>
    </location>
</feature>
<comment type="subcellular location">
    <subcellularLocation>
        <location evidence="2">Cytoplasm</location>
    </subcellularLocation>
</comment>
<feature type="compositionally biased region" description="Gly residues" evidence="14">
    <location>
        <begin position="45"/>
        <end position="58"/>
    </location>
</feature>
<dbReference type="InterPro" id="IPR056865">
    <property type="entry name" value="CCTL2_WNK"/>
</dbReference>
<keyword evidence="7" id="KW-0808">Transferase</keyword>
<dbReference type="FunFam" id="3.10.20.90:FF:000012">
    <property type="entry name" value="Serine/threonine-protein kinase WNK1 isoform 2"/>
    <property type="match status" value="1"/>
</dbReference>
<reference evidence="16" key="2">
    <citation type="submission" date="2025-09" db="UniProtKB">
        <authorList>
            <consortium name="Ensembl"/>
        </authorList>
    </citation>
    <scope>IDENTIFICATION</scope>
</reference>
<evidence type="ECO:0000256" key="10">
    <source>
        <dbReference type="ARBA" id="ARBA00022840"/>
    </source>
</evidence>
<evidence type="ECO:0000256" key="9">
    <source>
        <dbReference type="ARBA" id="ARBA00022777"/>
    </source>
</evidence>
<feature type="compositionally biased region" description="Polar residues" evidence="14">
    <location>
        <begin position="1386"/>
        <end position="1414"/>
    </location>
</feature>
<feature type="region of interest" description="Disordered" evidence="14">
    <location>
        <begin position="1"/>
        <end position="86"/>
    </location>
</feature>
<proteinExistence type="predicted"/>
<comment type="cofactor">
    <cofactor evidence="1">
        <name>Mg(2+)</name>
        <dbReference type="ChEBI" id="CHEBI:18420"/>
    </cofactor>
</comment>
<evidence type="ECO:0000256" key="6">
    <source>
        <dbReference type="ARBA" id="ARBA00022553"/>
    </source>
</evidence>
<feature type="region of interest" description="Disordered" evidence="14">
    <location>
        <begin position="2222"/>
        <end position="2268"/>
    </location>
</feature>
<feature type="compositionally biased region" description="Pro residues" evidence="14">
    <location>
        <begin position="10"/>
        <end position="24"/>
    </location>
</feature>
<evidence type="ECO:0000259" key="15">
    <source>
        <dbReference type="PROSITE" id="PS50011"/>
    </source>
</evidence>
<keyword evidence="13" id="KW-0175">Coiled coil</keyword>
<feature type="compositionally biased region" description="Low complexity" evidence="14">
    <location>
        <begin position="1139"/>
        <end position="1150"/>
    </location>
</feature>
<feature type="compositionally biased region" description="Basic and acidic residues" evidence="14">
    <location>
        <begin position="199"/>
        <end position="208"/>
    </location>
</feature>
<evidence type="ECO:0000256" key="8">
    <source>
        <dbReference type="ARBA" id="ARBA00022741"/>
    </source>
</evidence>
<comment type="catalytic activity">
    <reaction evidence="12">
        <text>L-seryl-[protein] + ATP = O-phospho-L-seryl-[protein] + ADP + H(+)</text>
        <dbReference type="Rhea" id="RHEA:17989"/>
        <dbReference type="Rhea" id="RHEA-COMP:9863"/>
        <dbReference type="Rhea" id="RHEA-COMP:11604"/>
        <dbReference type="ChEBI" id="CHEBI:15378"/>
        <dbReference type="ChEBI" id="CHEBI:29999"/>
        <dbReference type="ChEBI" id="CHEBI:30616"/>
        <dbReference type="ChEBI" id="CHEBI:83421"/>
        <dbReference type="ChEBI" id="CHEBI:456216"/>
        <dbReference type="EC" id="2.7.11.1"/>
    </reaction>
</comment>
<keyword evidence="8" id="KW-0547">Nucleotide-binding</keyword>
<evidence type="ECO:0000256" key="12">
    <source>
        <dbReference type="ARBA" id="ARBA00048679"/>
    </source>
</evidence>
<feature type="domain" description="Protein kinase" evidence="15">
    <location>
        <begin position="228"/>
        <end position="486"/>
    </location>
</feature>
<feature type="compositionally biased region" description="Polar residues" evidence="14">
    <location>
        <begin position="2538"/>
        <end position="2549"/>
    </location>
</feature>
<feature type="region of interest" description="Disordered" evidence="14">
    <location>
        <begin position="787"/>
        <end position="818"/>
    </location>
</feature>
<feature type="compositionally biased region" description="Basic residues" evidence="14">
    <location>
        <begin position="1442"/>
        <end position="1464"/>
    </location>
</feature>
<feature type="compositionally biased region" description="Low complexity" evidence="14">
    <location>
        <begin position="1744"/>
        <end position="1758"/>
    </location>
</feature>
<dbReference type="Pfam" id="PF00069">
    <property type="entry name" value="Pkinase"/>
    <property type="match status" value="1"/>
</dbReference>
<dbReference type="InterPro" id="IPR024678">
    <property type="entry name" value="Kinase_OSR1/WNK_CCT"/>
</dbReference>
<dbReference type="FunFam" id="3.10.20.90:FF:000007">
    <property type="entry name" value="Serine/threonine-protein kinase WNK1 isoform 1"/>
    <property type="match status" value="1"/>
</dbReference>
<evidence type="ECO:0000256" key="11">
    <source>
        <dbReference type="ARBA" id="ARBA00047899"/>
    </source>
</evidence>
<dbReference type="InterPro" id="IPR000719">
    <property type="entry name" value="Prot_kinase_dom"/>
</dbReference>
<keyword evidence="6" id="KW-0597">Phosphoprotein</keyword>
<keyword evidence="5" id="KW-0723">Serine/threonine-protein kinase</keyword>
<dbReference type="FunFam" id="3.30.200.20:FF:000494">
    <property type="entry name" value="serine/threonine-protein kinase WNK2 isoform X2"/>
    <property type="match status" value="1"/>
</dbReference>
<dbReference type="Gene3D" id="3.10.20.90">
    <property type="entry name" value="Phosphatidylinositol 3-kinase Catalytic Subunit, Chain A, domain 1"/>
    <property type="match status" value="2"/>
</dbReference>
<feature type="compositionally biased region" description="Basic and acidic residues" evidence="14">
    <location>
        <begin position="59"/>
        <end position="83"/>
    </location>
</feature>
<dbReference type="CDD" id="cd14030">
    <property type="entry name" value="STKc_WNK1"/>
    <property type="match status" value="1"/>
</dbReference>
<feature type="compositionally biased region" description="Basic and acidic residues" evidence="14">
    <location>
        <begin position="580"/>
        <end position="595"/>
    </location>
</feature>
<accession>A0A8B9D689</accession>
<dbReference type="Gene3D" id="3.30.200.20">
    <property type="entry name" value="Phosphorylase Kinase, domain 1"/>
    <property type="match status" value="1"/>
</dbReference>
<dbReference type="Ensembl" id="ENSACDT00005000668.1">
    <property type="protein sequence ID" value="ENSACDP00005000568.1"/>
    <property type="gene ID" value="ENSACDG00005000393.1"/>
</dbReference>
<feature type="compositionally biased region" description="Basic residues" evidence="14">
    <location>
        <begin position="2472"/>
        <end position="2484"/>
    </location>
</feature>
<feature type="region of interest" description="Disordered" evidence="14">
    <location>
        <begin position="1730"/>
        <end position="1759"/>
    </location>
</feature>
<sequence>MSGGAAESGPPAPRFLAPPPPPPKNGSSSDSSVGEKLGAAEHGAPGAGGASGGAGSGGRSEEYRRRRHTMDKDSRGAAATEHRFFRRSVICDSNATALELPSLQPAAPSAPVSGGSAAPSVSPPECAGRTSGIAAGAAQAPSLLLQQPPPPAPLPLEGQCAQEPPAAKDAAPLLPKEEEDEAAALPPSSAAGSASAASREFEERRTQQEDIEELETKAVGISPDGRFLKFDIEIGRGSFKTVYKGLDTDTTVEVAWCELQDRKLSKSERQRFKEEAGMLKGLQHPNIVRFYDSWESTVKGKKCIVLVTELMTSGTLKTYLKRFKVMKIKVLRSWCRQILKGLQFLHTRTPPIIHRDLKCDNIFITGPTGSVKIGDLGLATLKRASFAKSVIGTPEFMAPEMYEEKYDESVDVYAFGMCMLEMATSEYPYSECQNAAQIYRRVTSGVKPASFDKVAIPEVKEIIEGCIRQNKGERYAIKDLLNHAFFQEETGVRVELAEEDDGEKIAIKLWLRIEDIKKLKGKYKDNEAIEFSFDLERDVPEDVAQEMVESGYVCEGDHKTMAKAIKDRVSLIKRKREQRQLVREEQEKKLQEEGSQKQQLEQQQPSSASHAGSKHPVSVSGTTPVPTTSASVSTQVEPEEPEADQHQQLQFQQPSISILSDGTVDSGQGSSVYTESCVSSQQTVSYGSQHDQPISTAAVQGYAASVGPVQSQQHGGYQPPAVPQRGRSMSVCVPHLPALPSMSCIPLSAPCTPPPALSAPLSPFYLRTVPEETFAEKLSKALESVLPMHSASPRKHRRSSLPSLSVSPPQHPRGGTPTFPDSQIFFPTVHERPVSFSPPPVCPPKVAVAQRRKSTSFLEAQTCHFQPLLKTGQSLVPPGGSPTNWTPEALVMLGTTAHRVAGEPLHVQVNPVFEPAPVHSDYRSGPTPPEDAHYRMHPEAVYLVGMHYPSQVSEQYDQVAYNSHVTEQHLKQVPESKHVQGGPPQSSGFDYQSGQAFLARHVQNLRLDSGMSPLSPLSSVSAPLSADPAQMTFHQVFVPHSAPAVLSHSGDGRTSCVFEFHVHTPSSAPADGAILTQRVYRSRRGSMETSQEESTQGIGLHGRLQPVTEEQYNYLGPELAGPGGGSARRSWPEGSPEYSSDSSQMTSSDTGDFQSPPPTGGSSSAFGSDFSLPIVQLPQKVLQESQLFICFQQGASTQQALSTSLSSGPPALYPQTQVQGQSTSSSASVPSQPTQHAQQNAQQPASSQQPGQYLPQQPSVSTGATPPQTVSQTQTSQVMPMPQAAAGTQGFPSRLPPQYPGDSSVAPSSAVASVSIPSAVLSPPLPTDVMAQPGYLAPVVQPYVEQNVLVPMGNLGGQVQVPQPTVSLAQQASSASSQQAVVEGTQGVSQTAPSESLPSTQPAQSTPLASSMDSAHSDVASGMSDGNENVPASSGRHEGRTTKRHMRRSVRSRSRHEKTARPKLRILNVSNKGDRVVECQLETHNRKMVTFKFDLDGDNPEEIASIMVQNEFILATERDSFVEQVREIIEKADEMLSEDVSVEPEGDQGLESMRTKDDGFFPGSQKLEFKQPDPTSSMPQRIGVPPSSFTQVVHSAGRRFIVSPVPESRLKEQGFFTSAIPGGKETPDMVAASPLHGPGMNLSHSASSLSLQQAFSEMGHAQMTEGPSTAPPIFNQTIPPFPPALSTMAGSGAPPTSVAAASISVPSSTGVSLPGSVTLPSESAAAGVAPSASVPSSVSPPPASQSGQQSGGVASSASTPASFSLTVTSQPAQPVTGDIVPSISTPASLALPAAQVAGVTGLGVVAPAVTTQSAPQIVSSIAAPQTSVALSLAQNVALQLPQLSTSGSVSSLAETTVVSAPQSLPESGQSVDKSQLCSAAGLSLPVSAPLSSSVATSVCGSVTQPVIHPLLIPSAITSTPVLPQIPGATSVLPQVPLPGVLPQPVTNLPAVQQTLIHSQPQPAPLPNQPHVHCMEADADAQSKAPGIDDIKTLEEKLRSLFSEHSNVGTAHPSVSLETSLIMETTVIPGIPTTAVAPTKPLTSVSTCIPPSSLPLGPTGLPVLTPVATPGQVITPVSYIAAPSSIATAVVKPGTSPSKPPLSRVPVLPVGSELPAGTPSSEPLPPFPGPSLTQSQQPLEDLDAKLRRTLSPETVPVTSAPACSVPSVASTTVTGLVSTATQSLKEASASCGGESSGMAAAAGAGVLKMGRFQVSVAVDDVLKESDKPETKPVQFETTSSDSSPLSGSSPESTLVKQAGSRKSEAVTDSSVDVVDVIPQPVPGLQLPVDVGQPTKVGRFQVTTTTDQVGRFSVSKTQDEVTCAEKEPMTLPLSVDLEQVASSAAAPKKELESRQSPHLNGPSSELEAAFLSGMAKDVDDGSGSPDSLQPMGSKISLPVQSLSNSFNSSYMSSDNESDIEDEDLKLELRRLREKHLKEIQELQSRQKQEIESLYTKLGKVPPAVIIPPAAPLSGRRRRPTKGKGSKSSRSSSQGNKSPQLSGNLSAQSAPSVLPPQQTLHPPGSVPETGQNHLLQPLKPSPSSENLYSAFTSDGALSVPSLSAPGQGTSSTNTVGATVNSQAPQSQPTAIASSRKGTFTDDLHKLVDNWARDAMNLSGKKVGKGHSNYEGPGMARKFSAPGQLCISMTSSLGATPISAASATSLGPFTKAMCPPQQYGYPAASFAAPWSGTGGPAQQPLGQFQPVGAASLQSFNISSLQKSISNPPGSNLRTT</sequence>
<feature type="region of interest" description="Disordered" evidence="14">
    <location>
        <begin position="580"/>
        <end position="650"/>
    </location>
</feature>
<comment type="catalytic activity">
    <reaction evidence="11">
        <text>L-threonyl-[protein] + ATP = O-phospho-L-threonyl-[protein] + ADP + H(+)</text>
        <dbReference type="Rhea" id="RHEA:46608"/>
        <dbReference type="Rhea" id="RHEA-COMP:11060"/>
        <dbReference type="Rhea" id="RHEA-COMP:11605"/>
        <dbReference type="ChEBI" id="CHEBI:15378"/>
        <dbReference type="ChEBI" id="CHEBI:30013"/>
        <dbReference type="ChEBI" id="CHEBI:30616"/>
        <dbReference type="ChEBI" id="CHEBI:61977"/>
        <dbReference type="ChEBI" id="CHEBI:456216"/>
        <dbReference type="EC" id="2.7.11.1"/>
    </reaction>
</comment>
<feature type="region of interest" description="Disordered" evidence="14">
    <location>
        <begin position="2342"/>
        <end position="2362"/>
    </location>
</feature>
<dbReference type="GO" id="GO:0005737">
    <property type="term" value="C:cytoplasm"/>
    <property type="evidence" value="ECO:0007669"/>
    <property type="project" value="UniProtKB-SubCell"/>
</dbReference>
<dbReference type="GO" id="GO:0005524">
    <property type="term" value="F:ATP binding"/>
    <property type="evidence" value="ECO:0007669"/>
    <property type="project" value="UniProtKB-KW"/>
</dbReference>
<feature type="compositionally biased region" description="Low complexity" evidence="14">
    <location>
        <begin position="2235"/>
        <end position="2253"/>
    </location>
</feature>
<dbReference type="EC" id="2.7.11.1" evidence="3"/>
<feature type="region of interest" description="Disordered" evidence="14">
    <location>
        <begin position="2373"/>
        <end position="2392"/>
    </location>
</feature>
<feature type="coiled-coil region" evidence="13">
    <location>
        <begin position="2423"/>
        <end position="2454"/>
    </location>
</feature>
<feature type="region of interest" description="Disordered" evidence="14">
    <location>
        <begin position="1662"/>
        <end position="1699"/>
    </location>
</feature>
<feature type="compositionally biased region" description="Low complexity" evidence="14">
    <location>
        <begin position="134"/>
        <end position="146"/>
    </location>
</feature>
<feature type="compositionally biased region" description="Polar residues" evidence="14">
    <location>
        <begin position="1087"/>
        <end position="1097"/>
    </location>
</feature>
<protein>
    <recommendedName>
        <fullName evidence="3">non-specific serine/threonine protein kinase</fullName>
        <ecNumber evidence="3">2.7.11.1</ecNumber>
    </recommendedName>
</protein>
<dbReference type="Proteomes" id="UP000694521">
    <property type="component" value="Unplaced"/>
</dbReference>
<keyword evidence="9" id="KW-0418">Kinase</keyword>
<dbReference type="GO" id="GO:0004674">
    <property type="term" value="F:protein serine/threonine kinase activity"/>
    <property type="evidence" value="ECO:0007669"/>
    <property type="project" value="UniProtKB-KW"/>
</dbReference>
<dbReference type="PROSITE" id="PS50011">
    <property type="entry name" value="PROTEIN_KINASE_DOM"/>
    <property type="match status" value="1"/>
</dbReference>
<dbReference type="PROSITE" id="PS00108">
    <property type="entry name" value="PROTEIN_KINASE_ST"/>
    <property type="match status" value="1"/>
</dbReference>
<evidence type="ECO:0000313" key="16">
    <source>
        <dbReference type="Ensembl" id="ENSACDP00005000568.1"/>
    </source>
</evidence>
<evidence type="ECO:0000256" key="4">
    <source>
        <dbReference type="ARBA" id="ARBA00022490"/>
    </source>
</evidence>
<evidence type="ECO:0000256" key="7">
    <source>
        <dbReference type="ARBA" id="ARBA00022679"/>
    </source>
</evidence>
<feature type="compositionally biased region" description="Low complexity" evidence="14">
    <location>
        <begin position="164"/>
        <end position="174"/>
    </location>
</feature>
<feature type="region of interest" description="Disordered" evidence="14">
    <location>
        <begin position="102"/>
        <end position="213"/>
    </location>
</feature>
<feature type="compositionally biased region" description="Low complexity" evidence="14">
    <location>
        <begin position="1265"/>
        <end position="1278"/>
    </location>
</feature>
<feature type="compositionally biased region" description="Low complexity" evidence="14">
    <location>
        <begin position="1214"/>
        <end position="1252"/>
    </location>
</feature>
<name>A0A8B9D689_ANSCY</name>
<feature type="region of interest" description="Disordered" evidence="14">
    <location>
        <begin position="1083"/>
        <end position="1167"/>
    </location>
</feature>
<evidence type="ECO:0000313" key="17">
    <source>
        <dbReference type="Proteomes" id="UP000694521"/>
    </source>
</evidence>
<dbReference type="InterPro" id="IPR050588">
    <property type="entry name" value="WNK_Ser-Thr_kinase"/>
</dbReference>
<keyword evidence="10" id="KW-0067">ATP-binding</keyword>
<evidence type="ECO:0000256" key="3">
    <source>
        <dbReference type="ARBA" id="ARBA00012513"/>
    </source>
</evidence>
<reference evidence="16" key="1">
    <citation type="submission" date="2025-08" db="UniProtKB">
        <authorList>
            <consortium name="Ensembl"/>
        </authorList>
    </citation>
    <scope>IDENTIFICATION</scope>
</reference>
<feature type="compositionally biased region" description="Polar residues" evidence="14">
    <location>
        <begin position="1254"/>
        <end position="1264"/>
    </location>
</feature>
<dbReference type="SMART" id="SM00220">
    <property type="entry name" value="S_TKc"/>
    <property type="match status" value="1"/>
</dbReference>
<dbReference type="PANTHER" id="PTHR13902">
    <property type="entry name" value="SERINE/THREONINE-PROTEIN KINASE WNK WITH NO LYSINE -RELATED"/>
    <property type="match status" value="1"/>
</dbReference>
<feature type="region of interest" description="Disordered" evidence="14">
    <location>
        <begin position="1377"/>
        <end position="1464"/>
    </location>
</feature>
<dbReference type="Gene3D" id="1.10.510.10">
    <property type="entry name" value="Transferase(Phosphotransferase) domain 1"/>
    <property type="match status" value="1"/>
</dbReference>